<comment type="caution">
    <text evidence="3">The sequence shown here is derived from an EMBL/GenBank/DDBJ whole genome shotgun (WGS) entry which is preliminary data.</text>
</comment>
<evidence type="ECO:0000259" key="2">
    <source>
        <dbReference type="Pfam" id="PF21329"/>
    </source>
</evidence>
<dbReference type="GO" id="GO:0016853">
    <property type="term" value="F:isomerase activity"/>
    <property type="evidence" value="ECO:0007669"/>
    <property type="project" value="UniProtKB-KW"/>
</dbReference>
<dbReference type="PANTHER" id="PTHR47318">
    <property type="entry name" value="PEPTIDYL-PROLYL CIS-TRANS ISOMERASE CYP37, CHLOROPLASTIC"/>
    <property type="match status" value="1"/>
</dbReference>
<keyword evidence="4" id="KW-1185">Reference proteome</keyword>
<organism evidence="3 4">
    <name type="scientific">Dunaliella salina</name>
    <name type="common">Green alga</name>
    <name type="synonym">Protococcus salinus</name>
    <dbReference type="NCBI Taxonomy" id="3046"/>
    <lineage>
        <taxon>Eukaryota</taxon>
        <taxon>Viridiplantae</taxon>
        <taxon>Chlorophyta</taxon>
        <taxon>core chlorophytes</taxon>
        <taxon>Chlorophyceae</taxon>
        <taxon>CS clade</taxon>
        <taxon>Chlamydomonadales</taxon>
        <taxon>Dunaliellaceae</taxon>
        <taxon>Dunaliella</taxon>
    </lineage>
</organism>
<keyword evidence="3" id="KW-0413">Isomerase</keyword>
<gene>
    <name evidence="3" type="ORF">DUNSADRAFT_15860</name>
</gene>
<evidence type="ECO:0000313" key="3">
    <source>
        <dbReference type="EMBL" id="KAF5829596.1"/>
    </source>
</evidence>
<evidence type="ECO:0000313" key="4">
    <source>
        <dbReference type="Proteomes" id="UP000815325"/>
    </source>
</evidence>
<dbReference type="InterPro" id="IPR048563">
    <property type="entry name" value="CYP38_PsbQ-like"/>
</dbReference>
<sequence>MQKHCSHTLQSINKLDMQLPLHQRASTQSSKSPTAAHYKACPGRRTSCKVSAPSLLCTASLRQHQESPSWPKSPAVSLSKTIAKGAAALALAASLLSAPSADAVLSAPNARIARTADAALRRSIPAINEEVRDIQRNLEDTTYLLRIPQRKPYGSMAKDVSAALSHFTPEERPKLLEGVPEKDKPEADYLVTSLYNTLKQVELAVSTQQPDFVGVRANAALQLTARLELLQSPGLPFVIPKEYANLPRLAGRSVVEFQVEQKDGELAFVDPIKGGLTSTGIIQVTADGYAAPISAGNFVANVLDGSYNGRVLEEGPVTITVPTPPTIQHPPIPLEVFPIGEYAPLYRLPLDIQGGELPVLPLSIPGSVSFAHIPDNDSYLSGDSFFMYRFSKQQAGLGGMAFDEGTFGVFGYVTKGLDVMYSLRDGAVITNTKVLSGADKLVRPAVQSSRP</sequence>
<dbReference type="Gene3D" id="1.20.120.290">
    <property type="entry name" value="Oxygen-evolving enhancer protein 3 (PsbQ), four-helix up-down bundle"/>
    <property type="match status" value="1"/>
</dbReference>
<dbReference type="PANTHER" id="PTHR47318:SF1">
    <property type="entry name" value="PEPTIDYL-PROLYL CIS-TRANS ISOMERASE CYP37, CHLOROPLASTIC"/>
    <property type="match status" value="1"/>
</dbReference>
<dbReference type="Proteomes" id="UP000815325">
    <property type="component" value="Unassembled WGS sequence"/>
</dbReference>
<protein>
    <submittedName>
        <fullName evidence="3">Cyclophilin-type peptidyl-prolyl cis-trans isomerase</fullName>
    </submittedName>
</protein>
<dbReference type="InterPro" id="IPR044259">
    <property type="entry name" value="CYP37-like"/>
</dbReference>
<dbReference type="EMBL" id="MU070139">
    <property type="protein sequence ID" value="KAF5829596.1"/>
    <property type="molecule type" value="Genomic_DNA"/>
</dbReference>
<dbReference type="SUPFAM" id="SSF50891">
    <property type="entry name" value="Cyclophilin-like"/>
    <property type="match status" value="1"/>
</dbReference>
<dbReference type="Pfam" id="PF21329">
    <property type="entry name" value="CYP38_PsbQ-like"/>
    <property type="match status" value="1"/>
</dbReference>
<keyword evidence="1" id="KW-0793">Thylakoid</keyword>
<dbReference type="Gene3D" id="2.40.100.10">
    <property type="entry name" value="Cyclophilin-like"/>
    <property type="match status" value="1"/>
</dbReference>
<evidence type="ECO:0000256" key="1">
    <source>
        <dbReference type="ARBA" id="ARBA00023078"/>
    </source>
</evidence>
<name>A0ABQ7G4S2_DUNSA</name>
<dbReference type="InterPro" id="IPR023222">
    <property type="entry name" value="PsbQ-like_dom_sf"/>
</dbReference>
<reference evidence="3" key="1">
    <citation type="submission" date="2017-08" db="EMBL/GenBank/DDBJ databases">
        <authorList>
            <person name="Polle J.E."/>
            <person name="Barry K."/>
            <person name="Cushman J."/>
            <person name="Schmutz J."/>
            <person name="Tran D."/>
            <person name="Hathwaick L.T."/>
            <person name="Yim W.C."/>
            <person name="Jenkins J."/>
            <person name="Mckie-Krisberg Z.M."/>
            <person name="Prochnik S."/>
            <person name="Lindquist E."/>
            <person name="Dockter R.B."/>
            <person name="Adam C."/>
            <person name="Molina H."/>
            <person name="Bunkerborg J."/>
            <person name="Jin E."/>
            <person name="Buchheim M."/>
            <person name="Magnuson J."/>
        </authorList>
    </citation>
    <scope>NUCLEOTIDE SEQUENCE</scope>
    <source>
        <strain evidence="3">CCAP 19/18</strain>
    </source>
</reference>
<proteinExistence type="predicted"/>
<feature type="domain" description="Peptidyl-prolyl cis-trans isomerase CYP38-like PsbQ-like" evidence="2">
    <location>
        <begin position="116"/>
        <end position="228"/>
    </location>
</feature>
<accession>A0ABQ7G4S2</accession>
<dbReference type="InterPro" id="IPR029000">
    <property type="entry name" value="Cyclophilin-like_dom_sf"/>
</dbReference>
<dbReference type="SUPFAM" id="SSF101112">
    <property type="entry name" value="Oxygen-evolving enhancer protein 3"/>
    <property type="match status" value="1"/>
</dbReference>